<organism evidence="2 3">
    <name type="scientific">Brassica cretica</name>
    <name type="common">Mustard</name>
    <dbReference type="NCBI Taxonomy" id="69181"/>
    <lineage>
        <taxon>Eukaryota</taxon>
        <taxon>Viridiplantae</taxon>
        <taxon>Streptophyta</taxon>
        <taxon>Embryophyta</taxon>
        <taxon>Tracheophyta</taxon>
        <taxon>Spermatophyta</taxon>
        <taxon>Magnoliopsida</taxon>
        <taxon>eudicotyledons</taxon>
        <taxon>Gunneridae</taxon>
        <taxon>Pentapetalae</taxon>
        <taxon>rosids</taxon>
        <taxon>malvids</taxon>
        <taxon>Brassicales</taxon>
        <taxon>Brassicaceae</taxon>
        <taxon>Brassiceae</taxon>
        <taxon>Brassica</taxon>
    </lineage>
</organism>
<dbReference type="Pfam" id="PF07794">
    <property type="entry name" value="DUF1633"/>
    <property type="match status" value="1"/>
</dbReference>
<dbReference type="InterPro" id="IPR012436">
    <property type="entry name" value="DUF1633"/>
</dbReference>
<feature type="region of interest" description="Disordered" evidence="1">
    <location>
        <begin position="368"/>
        <end position="387"/>
    </location>
</feature>
<keyword evidence="3" id="KW-1185">Reference proteome</keyword>
<sequence>MGDFDFSQLPRNWARNIVHSGSSSMLDEIRGLIGGSPPERRNKQSPTGYWQLSGSHCDSFHPSSVFRPIDQAACEEIVVSYFRVDVEEQNSDRPPLISIRDSDDEDAPEERRSPVSLSPGSEDKTIAVTRKRRQSSKAALPGPSRCRRESTVPGPVSEGDGPFFVAQDDLISLTGRMRSVGCRLPSLTSLTEKEAYAKVAVVSSKVMEAFNEYVVEVEDCVEVSQNDKEIESIGSEIKRLSVELEEGTTLAAQVVAQKAKIVALEVERDRDIRRASRIARRDVAGRYQEILESLKEKWMNKKKEVSTEIQLQEVVANIDLLNELKDGGLTVDAELARLKEMERDCEGLVTLATVSDWSISKLDLPQVSKDSVDQAEGSSVPDGADSS</sequence>
<evidence type="ECO:0000313" key="3">
    <source>
        <dbReference type="Proteomes" id="UP000266723"/>
    </source>
</evidence>
<evidence type="ECO:0000256" key="1">
    <source>
        <dbReference type="SAM" id="MobiDB-lite"/>
    </source>
</evidence>
<evidence type="ECO:0000313" key="2">
    <source>
        <dbReference type="EMBL" id="KAF3528906.1"/>
    </source>
</evidence>
<accession>A0ABQ7B9S2</accession>
<proteinExistence type="predicted"/>
<dbReference type="EMBL" id="QGKV02001507">
    <property type="protein sequence ID" value="KAF3528906.1"/>
    <property type="molecule type" value="Genomic_DNA"/>
</dbReference>
<gene>
    <name evidence="2" type="ORF">DY000_02039982</name>
</gene>
<dbReference type="Proteomes" id="UP000266723">
    <property type="component" value="Unassembled WGS sequence"/>
</dbReference>
<feature type="region of interest" description="Disordered" evidence="1">
    <location>
        <begin position="93"/>
        <end position="159"/>
    </location>
</feature>
<comment type="caution">
    <text evidence="2">The sequence shown here is derived from an EMBL/GenBank/DDBJ whole genome shotgun (WGS) entry which is preliminary data.</text>
</comment>
<protein>
    <submittedName>
        <fullName evidence="2">Uncharacterized protein</fullName>
    </submittedName>
</protein>
<name>A0ABQ7B9S2_BRACR</name>
<reference evidence="2 3" key="1">
    <citation type="journal article" date="2020" name="BMC Genomics">
        <title>Intraspecific diversification of the crop wild relative Brassica cretica Lam. using demographic model selection.</title>
        <authorList>
            <person name="Kioukis A."/>
            <person name="Michalopoulou V.A."/>
            <person name="Briers L."/>
            <person name="Pirintsos S."/>
            <person name="Studholme D.J."/>
            <person name="Pavlidis P."/>
            <person name="Sarris P.F."/>
        </authorList>
    </citation>
    <scope>NUCLEOTIDE SEQUENCE [LARGE SCALE GENOMIC DNA]</scope>
    <source>
        <strain evidence="3">cv. PFS-1207/04</strain>
    </source>
</reference>